<dbReference type="PANTHER" id="PTHR11092:SF0">
    <property type="entry name" value="EPIMERASE FAMILY PROTEIN SDR39U1"/>
    <property type="match status" value="1"/>
</dbReference>
<accession>A0A1N7JHC1</accession>
<dbReference type="SUPFAM" id="SSF51735">
    <property type="entry name" value="NAD(P)-binding Rossmann-fold domains"/>
    <property type="match status" value="1"/>
</dbReference>
<sequence>MNIVIAGGTGFVGKHLTQHFTVKGDHVFILTRHPENHQNEQNITYIGWLKDEYSPEKQLPEIDAMINLAGASLAGGRWTPERKQLIRQSRIDATNGLLSIIEKMEQPPEVLVNGSAVGFYGTSDHKSFTEETTEAGNDFLASVVKEWEDTASQAKLKGVRTVFTRFGLILGEEGVLPLMKLPYKYYVGGRLGDGEQWMSWVHIEDVVGIIDEAIHNKSIENAVNVTAPTPKRNEEFSRTLASVLNRPHWYHVPSAVIRTLLGEMSTLVLEGQAVYPKKMSEETYKFRYPDLNGALYSLLKQ</sequence>
<dbReference type="InterPro" id="IPR013549">
    <property type="entry name" value="DUF1731"/>
</dbReference>
<comment type="similarity">
    <text evidence="1">Belongs to the NAD(P)-dependent epimerase/dehydratase family. SDR39U1 subfamily.</text>
</comment>
<evidence type="ECO:0000259" key="3">
    <source>
        <dbReference type="Pfam" id="PF08338"/>
    </source>
</evidence>
<dbReference type="NCBIfam" id="TIGR01777">
    <property type="entry name" value="yfcH"/>
    <property type="match status" value="1"/>
</dbReference>
<evidence type="ECO:0000313" key="5">
    <source>
        <dbReference type="Proteomes" id="UP000187608"/>
    </source>
</evidence>
<reference evidence="5" key="1">
    <citation type="submission" date="2017-01" db="EMBL/GenBank/DDBJ databases">
        <authorList>
            <person name="Varghese N."/>
            <person name="Submissions S."/>
        </authorList>
    </citation>
    <scope>NUCLEOTIDE SEQUENCE [LARGE SCALE GENOMIC DNA]</scope>
    <source>
        <strain evidence="5">DSM 23127</strain>
    </source>
</reference>
<dbReference type="RefSeq" id="WP_076559036.1">
    <property type="nucleotide sequence ID" value="NZ_FTOC01000006.1"/>
</dbReference>
<dbReference type="InterPro" id="IPR001509">
    <property type="entry name" value="Epimerase_deHydtase"/>
</dbReference>
<keyword evidence="5" id="KW-1185">Reference proteome</keyword>
<evidence type="ECO:0000259" key="2">
    <source>
        <dbReference type="Pfam" id="PF01370"/>
    </source>
</evidence>
<dbReference type="EMBL" id="FTOC01000006">
    <property type="protein sequence ID" value="SIS48709.1"/>
    <property type="molecule type" value="Genomic_DNA"/>
</dbReference>
<feature type="domain" description="NAD-dependent epimerase/dehydratase" evidence="2">
    <location>
        <begin position="3"/>
        <end position="224"/>
    </location>
</feature>
<organism evidence="4 5">
    <name type="scientific">Salimicrobium flavidum</name>
    <dbReference type="NCBI Taxonomy" id="570947"/>
    <lineage>
        <taxon>Bacteria</taxon>
        <taxon>Bacillati</taxon>
        <taxon>Bacillota</taxon>
        <taxon>Bacilli</taxon>
        <taxon>Bacillales</taxon>
        <taxon>Bacillaceae</taxon>
        <taxon>Salimicrobium</taxon>
    </lineage>
</organism>
<dbReference type="InterPro" id="IPR010099">
    <property type="entry name" value="SDR39U1"/>
</dbReference>
<evidence type="ECO:0000313" key="4">
    <source>
        <dbReference type="EMBL" id="SIS48709.1"/>
    </source>
</evidence>
<gene>
    <name evidence="4" type="ORF">SAMN05421687_10621</name>
</gene>
<protein>
    <recommendedName>
        <fullName evidence="6">TIGR01777 family protein</fullName>
    </recommendedName>
</protein>
<dbReference type="AlphaFoldDB" id="A0A1N7JHC1"/>
<proteinExistence type="inferred from homology"/>
<dbReference type="Gene3D" id="3.40.50.720">
    <property type="entry name" value="NAD(P)-binding Rossmann-like Domain"/>
    <property type="match status" value="1"/>
</dbReference>
<dbReference type="OrthoDB" id="9801773at2"/>
<dbReference type="InterPro" id="IPR036291">
    <property type="entry name" value="NAD(P)-bd_dom_sf"/>
</dbReference>
<dbReference type="Pfam" id="PF08338">
    <property type="entry name" value="DUF1731"/>
    <property type="match status" value="1"/>
</dbReference>
<dbReference type="Pfam" id="PF01370">
    <property type="entry name" value="Epimerase"/>
    <property type="match status" value="1"/>
</dbReference>
<name>A0A1N7JHC1_9BACI</name>
<dbReference type="STRING" id="570947.SAMN05421687_10621"/>
<dbReference type="CDD" id="cd05242">
    <property type="entry name" value="SDR_a8"/>
    <property type="match status" value="1"/>
</dbReference>
<dbReference type="Proteomes" id="UP000187608">
    <property type="component" value="Unassembled WGS sequence"/>
</dbReference>
<evidence type="ECO:0000256" key="1">
    <source>
        <dbReference type="ARBA" id="ARBA00009353"/>
    </source>
</evidence>
<feature type="domain" description="DUF1731" evidence="3">
    <location>
        <begin position="252"/>
        <end position="295"/>
    </location>
</feature>
<evidence type="ECO:0008006" key="6">
    <source>
        <dbReference type="Google" id="ProtNLM"/>
    </source>
</evidence>
<dbReference type="PANTHER" id="PTHR11092">
    <property type="entry name" value="SUGAR NUCLEOTIDE EPIMERASE RELATED"/>
    <property type="match status" value="1"/>
</dbReference>